<name>A0A1H5WCJ7_XYLRU</name>
<gene>
    <name evidence="2" type="ORF">SAMN05216354_2267</name>
</gene>
<dbReference type="EMBL" id="FNUV01000006">
    <property type="protein sequence ID" value="SEF97184.1"/>
    <property type="molecule type" value="Genomic_DNA"/>
</dbReference>
<proteinExistence type="predicted"/>
<feature type="domain" description="BIG2" evidence="1">
    <location>
        <begin position="41"/>
        <end position="96"/>
    </location>
</feature>
<dbReference type="Gene3D" id="2.60.40.1080">
    <property type="match status" value="1"/>
</dbReference>
<dbReference type="AlphaFoldDB" id="A0A1H5WCJ7"/>
<sequence length="258" mass="28861">MKKTFRFTGFILISIVSCSFLSCSSDSDENPLIVTPASISMHYEDTQQLQAEGATSWLSSDEFVAKVSSTGLVTANHVGKTEIIVSNGKKNTTCEVTVTPEYNLYDDPILQWGASMSTIQSLETHKKLSSSSSDVISYDYSFGNNPCAMGYSFENGKLKAVMAMLDYSLYLKTGYYLLERYQPAAETDDYDFLFVDALSKDKCKTAVYFTTQKSGRNTYTVIMYMDFSKLSSSTRSVIGYNSEMMKMLQEVARILENQ</sequence>
<organism evidence="2 3">
    <name type="scientific">Xylanibacter ruminicola</name>
    <name type="common">Prevotella ruminicola</name>
    <dbReference type="NCBI Taxonomy" id="839"/>
    <lineage>
        <taxon>Bacteria</taxon>
        <taxon>Pseudomonadati</taxon>
        <taxon>Bacteroidota</taxon>
        <taxon>Bacteroidia</taxon>
        <taxon>Bacteroidales</taxon>
        <taxon>Prevotellaceae</taxon>
        <taxon>Xylanibacter</taxon>
    </lineage>
</organism>
<dbReference type="RefSeq" id="WP_103916003.1">
    <property type="nucleotide sequence ID" value="NZ_FNUV01000006.1"/>
</dbReference>
<evidence type="ECO:0000313" key="2">
    <source>
        <dbReference type="EMBL" id="SEF97184.1"/>
    </source>
</evidence>
<dbReference type="Proteomes" id="UP000236735">
    <property type="component" value="Unassembled WGS sequence"/>
</dbReference>
<protein>
    <submittedName>
        <fullName evidence="2">Ig-like domain (Group 2)</fullName>
    </submittedName>
</protein>
<dbReference type="InterPro" id="IPR008964">
    <property type="entry name" value="Invasin/intimin_cell_adhesion"/>
</dbReference>
<dbReference type="Pfam" id="PF02368">
    <property type="entry name" value="Big_2"/>
    <property type="match status" value="1"/>
</dbReference>
<dbReference type="SUPFAM" id="SSF49373">
    <property type="entry name" value="Invasin/intimin cell-adhesion fragments"/>
    <property type="match status" value="1"/>
</dbReference>
<evidence type="ECO:0000259" key="1">
    <source>
        <dbReference type="Pfam" id="PF02368"/>
    </source>
</evidence>
<dbReference type="InterPro" id="IPR003343">
    <property type="entry name" value="Big_2"/>
</dbReference>
<dbReference type="PROSITE" id="PS51257">
    <property type="entry name" value="PROKAR_LIPOPROTEIN"/>
    <property type="match status" value="1"/>
</dbReference>
<evidence type="ECO:0000313" key="3">
    <source>
        <dbReference type="Proteomes" id="UP000236735"/>
    </source>
</evidence>
<reference evidence="2 3" key="1">
    <citation type="submission" date="2016-10" db="EMBL/GenBank/DDBJ databases">
        <authorList>
            <person name="de Groot N.N."/>
        </authorList>
    </citation>
    <scope>NUCLEOTIDE SEQUENCE [LARGE SCALE GENOMIC DNA]</scope>
    <source>
        <strain evidence="2 3">AR32</strain>
    </source>
</reference>
<accession>A0A1H5WCJ7</accession>